<evidence type="ECO:0000256" key="1">
    <source>
        <dbReference type="SAM" id="Phobius"/>
    </source>
</evidence>
<evidence type="ECO:0000259" key="2">
    <source>
        <dbReference type="PROSITE" id="PS50943"/>
    </source>
</evidence>
<dbReference type="InterPro" id="IPR025698">
    <property type="entry name" value="2TM_dom"/>
</dbReference>
<dbReference type="InterPro" id="IPR001387">
    <property type="entry name" value="Cro/C1-type_HTH"/>
</dbReference>
<sequence>MFMFLKSLRQKQNWSQEQLAQLSGLNIRTIQRAEKGESVGLETLKSLASVFEIDINEIKNGIRNQSEKTNIQEYSEPEFDLETVKAEVKAKKEFYMLTLFLIAIFVLFLLPNYNQGDNLGALVSCAISFALIIAVHGYIVFQPFGDKWEMKKIKQAMDNYKKEG</sequence>
<dbReference type="Pfam" id="PF01381">
    <property type="entry name" value="HTH_3"/>
    <property type="match status" value="1"/>
</dbReference>
<dbReference type="PROSITE" id="PS50943">
    <property type="entry name" value="HTH_CROC1"/>
    <property type="match status" value="1"/>
</dbReference>
<dbReference type="CDD" id="cd00093">
    <property type="entry name" value="HTH_XRE"/>
    <property type="match status" value="1"/>
</dbReference>
<dbReference type="RefSeq" id="WP_315945796.1">
    <property type="nucleotide sequence ID" value="NZ_JAWCUA010000001.1"/>
</dbReference>
<keyword evidence="4" id="KW-1185">Reference proteome</keyword>
<feature type="domain" description="HTH cro/C1-type" evidence="2">
    <location>
        <begin position="5"/>
        <end position="58"/>
    </location>
</feature>
<gene>
    <name evidence="3" type="ORF">RT723_02760</name>
</gene>
<dbReference type="Pfam" id="PF13239">
    <property type="entry name" value="2TM"/>
    <property type="match status" value="1"/>
</dbReference>
<protein>
    <submittedName>
        <fullName evidence="3">Helix-turn-helix domain-containing protein</fullName>
    </submittedName>
</protein>
<feature type="transmembrane region" description="Helical" evidence="1">
    <location>
        <begin position="119"/>
        <end position="141"/>
    </location>
</feature>
<name>A0ABU3QWZ1_9GAMM</name>
<keyword evidence="1" id="KW-0812">Transmembrane</keyword>
<organism evidence="3 4">
    <name type="scientific">Psychrosphaera aquimarina</name>
    <dbReference type="NCBI Taxonomy" id="2044854"/>
    <lineage>
        <taxon>Bacteria</taxon>
        <taxon>Pseudomonadati</taxon>
        <taxon>Pseudomonadota</taxon>
        <taxon>Gammaproteobacteria</taxon>
        <taxon>Alteromonadales</taxon>
        <taxon>Pseudoalteromonadaceae</taxon>
        <taxon>Psychrosphaera</taxon>
    </lineage>
</organism>
<dbReference type="SUPFAM" id="SSF47413">
    <property type="entry name" value="lambda repressor-like DNA-binding domains"/>
    <property type="match status" value="1"/>
</dbReference>
<feature type="transmembrane region" description="Helical" evidence="1">
    <location>
        <begin position="94"/>
        <end position="113"/>
    </location>
</feature>
<dbReference type="Gene3D" id="1.10.260.40">
    <property type="entry name" value="lambda repressor-like DNA-binding domains"/>
    <property type="match status" value="1"/>
</dbReference>
<accession>A0ABU3QWZ1</accession>
<reference evidence="3 4" key="1">
    <citation type="submission" date="2023-10" db="EMBL/GenBank/DDBJ databases">
        <title>Psychrosphaera aquimaarina strain SW33 isolated from seawater.</title>
        <authorList>
            <person name="Bayburt H."/>
            <person name="Kim J.M."/>
            <person name="Choi B.J."/>
            <person name="Jeon C.O."/>
        </authorList>
    </citation>
    <scope>NUCLEOTIDE SEQUENCE [LARGE SCALE GENOMIC DNA]</scope>
    <source>
        <strain evidence="3 4">KCTC 52743</strain>
    </source>
</reference>
<comment type="caution">
    <text evidence="3">The sequence shown here is derived from an EMBL/GenBank/DDBJ whole genome shotgun (WGS) entry which is preliminary data.</text>
</comment>
<dbReference type="Proteomes" id="UP001257914">
    <property type="component" value="Unassembled WGS sequence"/>
</dbReference>
<keyword evidence="1" id="KW-1133">Transmembrane helix</keyword>
<evidence type="ECO:0000313" key="3">
    <source>
        <dbReference type="EMBL" id="MDU0111943.1"/>
    </source>
</evidence>
<keyword evidence="1" id="KW-0472">Membrane</keyword>
<evidence type="ECO:0000313" key="4">
    <source>
        <dbReference type="Proteomes" id="UP001257914"/>
    </source>
</evidence>
<proteinExistence type="predicted"/>
<dbReference type="InterPro" id="IPR010982">
    <property type="entry name" value="Lambda_DNA-bd_dom_sf"/>
</dbReference>
<dbReference type="SMART" id="SM00530">
    <property type="entry name" value="HTH_XRE"/>
    <property type="match status" value="1"/>
</dbReference>
<dbReference type="EMBL" id="JAWCUA010000001">
    <property type="protein sequence ID" value="MDU0111943.1"/>
    <property type="molecule type" value="Genomic_DNA"/>
</dbReference>